<evidence type="ECO:0000256" key="1">
    <source>
        <dbReference type="SAM" id="Phobius"/>
    </source>
</evidence>
<gene>
    <name evidence="3" type="primary">LOC111088860</name>
</gene>
<feature type="non-terminal residue" evidence="3">
    <location>
        <position position="103"/>
    </location>
</feature>
<dbReference type="Proteomes" id="UP000694941">
    <property type="component" value="Unplaced"/>
</dbReference>
<evidence type="ECO:0000313" key="2">
    <source>
        <dbReference type="Proteomes" id="UP000694941"/>
    </source>
</evidence>
<keyword evidence="1" id="KW-1133">Transmembrane helix</keyword>
<reference evidence="3" key="1">
    <citation type="submission" date="2025-08" db="UniProtKB">
        <authorList>
            <consortium name="RefSeq"/>
        </authorList>
    </citation>
    <scope>IDENTIFICATION</scope>
    <source>
        <tissue evidence="3">Muscle</tissue>
    </source>
</reference>
<keyword evidence="2" id="KW-1185">Reference proteome</keyword>
<organism evidence="2 3">
    <name type="scientific">Limulus polyphemus</name>
    <name type="common">Atlantic horseshoe crab</name>
    <dbReference type="NCBI Taxonomy" id="6850"/>
    <lineage>
        <taxon>Eukaryota</taxon>
        <taxon>Metazoa</taxon>
        <taxon>Ecdysozoa</taxon>
        <taxon>Arthropoda</taxon>
        <taxon>Chelicerata</taxon>
        <taxon>Merostomata</taxon>
        <taxon>Xiphosura</taxon>
        <taxon>Limulidae</taxon>
        <taxon>Limulus</taxon>
    </lineage>
</organism>
<keyword evidence="1" id="KW-0472">Membrane</keyword>
<proteinExistence type="predicted"/>
<evidence type="ECO:0000313" key="3">
    <source>
        <dbReference type="RefSeq" id="XP_022255718.1"/>
    </source>
</evidence>
<dbReference type="RefSeq" id="XP_022255718.1">
    <property type="nucleotide sequence ID" value="XM_022400010.1"/>
</dbReference>
<protein>
    <submittedName>
        <fullName evidence="3">Vesicular glutamate transporter 2-like</fullName>
    </submittedName>
</protein>
<accession>A0ABM1TIL2</accession>
<name>A0ABM1TIL2_LIMPO</name>
<keyword evidence="1" id="KW-0812">Transmembrane</keyword>
<feature type="transmembrane region" description="Helical" evidence="1">
    <location>
        <begin position="73"/>
        <end position="97"/>
    </location>
</feature>
<dbReference type="GeneID" id="111088860"/>
<sequence length="103" mass="11708">MPTIKALKGIPRPDLIGKLKKREDEKGFVKHDELQEESYDAEKPSKEKKSWRKYLEPNCPCCPNLSKRYSIAVLSFFGFLISFGIRCNLGVAIVQMVSNTTAE</sequence>